<dbReference type="InterPro" id="IPR032710">
    <property type="entry name" value="NTF2-like_dom_sf"/>
</dbReference>
<evidence type="ECO:0000313" key="1">
    <source>
        <dbReference type="EMBL" id="CEJ87331.1"/>
    </source>
</evidence>
<dbReference type="Proteomes" id="UP000039046">
    <property type="component" value="Unassembled WGS sequence"/>
</dbReference>
<accession>A0A0A1SV36</accession>
<dbReference type="EMBL" id="CDHN01000002">
    <property type="protein sequence ID" value="CEJ87331.1"/>
    <property type="molecule type" value="Genomic_DNA"/>
</dbReference>
<protein>
    <recommendedName>
        <fullName evidence="3">SnoaL-like domain-containing protein</fullName>
    </recommendedName>
</protein>
<dbReference type="AlphaFoldDB" id="A0A0A1SV36"/>
<organism evidence="1 2">
    <name type="scientific">[Torrubiella] hemipterigena</name>
    <dbReference type="NCBI Taxonomy" id="1531966"/>
    <lineage>
        <taxon>Eukaryota</taxon>
        <taxon>Fungi</taxon>
        <taxon>Dikarya</taxon>
        <taxon>Ascomycota</taxon>
        <taxon>Pezizomycotina</taxon>
        <taxon>Sordariomycetes</taxon>
        <taxon>Hypocreomycetidae</taxon>
        <taxon>Hypocreales</taxon>
        <taxon>Clavicipitaceae</taxon>
        <taxon>Clavicipitaceae incertae sedis</taxon>
        <taxon>'Torrubiella' clade</taxon>
    </lineage>
</organism>
<reference evidence="1 2" key="1">
    <citation type="journal article" date="2015" name="Genome Announc.">
        <title>Draft Genome Sequence and Gene Annotation of the Entomopathogenic Fungus Verticillium hemipterigenum.</title>
        <authorList>
            <person name="Horn F."/>
            <person name="Habel A."/>
            <person name="Scharf D.H."/>
            <person name="Dworschak J."/>
            <person name="Brakhage A.A."/>
            <person name="Guthke R."/>
            <person name="Hertweck C."/>
            <person name="Linde J."/>
        </authorList>
    </citation>
    <scope>NUCLEOTIDE SEQUENCE [LARGE SCALE GENOMIC DNA]</scope>
</reference>
<sequence length="175" mass="19864">MPESILSIKAPFDRAALATLPKNRVLAWYMKYATVFDADIHAASKQPTRFYASKAINYAPDGKINEGADAIWEDYLSLWGSFEKLTRDLRTIMFVTNEEEGTYRVHAECLTICHLKNDKGAVDVPTSFVYEIKEAEEGAGEDGLQIWEIRSYLDTAQLAKAKAQQEQYFLKVNEL</sequence>
<dbReference type="STRING" id="1531966.A0A0A1SV36"/>
<dbReference type="SUPFAM" id="SSF54427">
    <property type="entry name" value="NTF2-like"/>
    <property type="match status" value="1"/>
</dbReference>
<gene>
    <name evidence="1" type="ORF">VHEMI04381</name>
</gene>
<evidence type="ECO:0000313" key="2">
    <source>
        <dbReference type="Proteomes" id="UP000039046"/>
    </source>
</evidence>
<evidence type="ECO:0008006" key="3">
    <source>
        <dbReference type="Google" id="ProtNLM"/>
    </source>
</evidence>
<name>A0A0A1SV36_9HYPO</name>
<keyword evidence="2" id="KW-1185">Reference proteome</keyword>
<dbReference type="HOGENOM" id="CLU_121055_0_0_1"/>
<proteinExistence type="predicted"/>